<dbReference type="AlphaFoldDB" id="A0AAQ4FN66"/>
<dbReference type="GO" id="GO:0033178">
    <property type="term" value="C:proton-transporting two-sector ATPase complex, catalytic domain"/>
    <property type="evidence" value="ECO:0007669"/>
    <property type="project" value="InterPro"/>
</dbReference>
<dbReference type="PANTHER" id="PTHR45715">
    <property type="entry name" value="ATPASE H+-TRANSPORTING V1 SUBUNIT E1A-RELATED"/>
    <property type="match status" value="1"/>
</dbReference>
<keyword evidence="2" id="KW-0813">Transport</keyword>
<dbReference type="HAMAP" id="MF_00311">
    <property type="entry name" value="ATP_synth_E_arch"/>
    <property type="match status" value="1"/>
</dbReference>
<protein>
    <submittedName>
        <fullName evidence="5">Uncharacterized protein</fullName>
    </submittedName>
</protein>
<evidence type="ECO:0000313" key="6">
    <source>
        <dbReference type="Proteomes" id="UP001321473"/>
    </source>
</evidence>
<dbReference type="Proteomes" id="UP001321473">
    <property type="component" value="Unassembled WGS sequence"/>
</dbReference>
<keyword evidence="3" id="KW-0406">Ion transport</keyword>
<evidence type="ECO:0000256" key="3">
    <source>
        <dbReference type="ARBA" id="ARBA00023065"/>
    </source>
</evidence>
<name>A0AAQ4FN66_AMBAM</name>
<reference evidence="5 6" key="1">
    <citation type="journal article" date="2023" name="Arcadia Sci">
        <title>De novo assembly of a long-read Amblyomma americanum tick genome.</title>
        <authorList>
            <person name="Chou S."/>
            <person name="Poskanzer K.E."/>
            <person name="Rollins M."/>
            <person name="Thuy-Boun P.S."/>
        </authorList>
    </citation>
    <scope>NUCLEOTIDE SEQUENCE [LARGE SCALE GENOMIC DNA]</scope>
    <source>
        <strain evidence="5">F_SG_1</strain>
        <tissue evidence="5">Salivary glands</tissue>
    </source>
</reference>
<evidence type="ECO:0000256" key="1">
    <source>
        <dbReference type="ARBA" id="ARBA00005901"/>
    </source>
</evidence>
<comment type="caution">
    <text evidence="5">The sequence shown here is derived from an EMBL/GenBank/DDBJ whole genome shotgun (WGS) entry which is preliminary data.</text>
</comment>
<dbReference type="EMBL" id="JARKHS020021540">
    <property type="protein sequence ID" value="KAK8770178.1"/>
    <property type="molecule type" value="Genomic_DNA"/>
</dbReference>
<dbReference type="Gene3D" id="6.10.250.1620">
    <property type="match status" value="1"/>
</dbReference>
<dbReference type="Pfam" id="PF01991">
    <property type="entry name" value="vATP-synt_E"/>
    <property type="match status" value="1"/>
</dbReference>
<gene>
    <name evidence="4" type="ORF">V5799_013358</name>
    <name evidence="5" type="ORF">V5799_021464</name>
</gene>
<comment type="similarity">
    <text evidence="1">Belongs to the V-ATPase E subunit family.</text>
</comment>
<reference evidence="5" key="3">
    <citation type="submission" date="2024-02" db="EMBL/GenBank/DDBJ databases">
        <authorList>
            <person name="Mcdaniel E.A."/>
            <person name="Celebi F.M."/>
            <person name="Reiter T."/>
            <person name="Weiss E.C."/>
            <person name="Chou S."/>
        </authorList>
    </citation>
    <scope>NUCLEOTIDE SEQUENCE</scope>
    <source>
        <strain evidence="5">F_SG_1</strain>
        <tissue evidence="5">Salivary glands</tissue>
    </source>
</reference>
<dbReference type="InterPro" id="IPR038495">
    <property type="entry name" value="ATPase_E_C"/>
</dbReference>
<evidence type="ECO:0000313" key="5">
    <source>
        <dbReference type="EMBL" id="KAK8788757.1"/>
    </source>
</evidence>
<evidence type="ECO:0000313" key="4">
    <source>
        <dbReference type="EMBL" id="KAK8770178.1"/>
    </source>
</evidence>
<accession>A0AAQ4FN66</accession>
<organism evidence="5 6">
    <name type="scientific">Amblyomma americanum</name>
    <name type="common">Lone star tick</name>
    <dbReference type="NCBI Taxonomy" id="6943"/>
    <lineage>
        <taxon>Eukaryota</taxon>
        <taxon>Metazoa</taxon>
        <taxon>Ecdysozoa</taxon>
        <taxon>Arthropoda</taxon>
        <taxon>Chelicerata</taxon>
        <taxon>Arachnida</taxon>
        <taxon>Acari</taxon>
        <taxon>Parasitiformes</taxon>
        <taxon>Ixodida</taxon>
        <taxon>Ixodoidea</taxon>
        <taxon>Ixodidae</taxon>
        <taxon>Amblyomminae</taxon>
        <taxon>Amblyomma</taxon>
    </lineage>
</organism>
<keyword evidence="6" id="KW-1185">Reference proteome</keyword>
<evidence type="ECO:0000256" key="2">
    <source>
        <dbReference type="ARBA" id="ARBA00022448"/>
    </source>
</evidence>
<dbReference type="GO" id="GO:0046961">
    <property type="term" value="F:proton-transporting ATPase activity, rotational mechanism"/>
    <property type="evidence" value="ECO:0007669"/>
    <property type="project" value="InterPro"/>
</dbReference>
<sequence length="231" mass="26216">MAEKTMTRTSAAAKGDTFRMAAFIEQEADEKVEEIDTKAEEEFNAEKWRLVQEQRIQIVDSFSRREKQVERNRKIQNAGVKNAARLRILQAMNEHVMRVVAEAKKGLSVITGKESRYKPFLERLILEGLYRLSDKEVVLACRKKDEQVVKAAMAVAAKQFRKKTGIQANVVVDDQNWLPDETCGGVVLTSRGGRIKVANTLATRLDMIAERTLPDIRAALFGKNPHRKFNT</sequence>
<dbReference type="InterPro" id="IPR002842">
    <property type="entry name" value="ATPase_V1_Esu"/>
</dbReference>
<dbReference type="SUPFAM" id="SSF160527">
    <property type="entry name" value="V-type ATPase subunit E-like"/>
    <property type="match status" value="1"/>
</dbReference>
<dbReference type="EMBL" id="JARKHS020000505">
    <property type="protein sequence ID" value="KAK8788757.1"/>
    <property type="molecule type" value="Genomic_DNA"/>
</dbReference>
<reference evidence="5" key="2">
    <citation type="submission" date="2023-03" db="EMBL/GenBank/DDBJ databases">
        <authorList>
            <person name="Thuy-Boun P."/>
        </authorList>
    </citation>
    <scope>NUCLEOTIDE SEQUENCE</scope>
    <source>
        <strain evidence="5">F_SG_1</strain>
        <tissue evidence="5">Salivary glands</tissue>
    </source>
</reference>
<proteinExistence type="inferred from homology"/>
<dbReference type="Gene3D" id="3.30.2320.30">
    <property type="entry name" value="ATP synthase, E subunit, C-terminal"/>
    <property type="match status" value="1"/>
</dbReference>